<evidence type="ECO:0000256" key="2">
    <source>
        <dbReference type="ARBA" id="ARBA00022475"/>
    </source>
</evidence>
<reference evidence="7" key="1">
    <citation type="submission" date="2016-10" db="EMBL/GenBank/DDBJ databases">
        <title>Sequence of Gallionella enrichment culture.</title>
        <authorList>
            <person name="Poehlein A."/>
            <person name="Muehling M."/>
            <person name="Daniel R."/>
        </authorList>
    </citation>
    <scope>NUCLEOTIDE SEQUENCE</scope>
</reference>
<gene>
    <name evidence="7" type="primary">htrB_12</name>
    <name evidence="7" type="ORF">GALL_296370</name>
</gene>
<dbReference type="AlphaFoldDB" id="A0A1J5R8Z5"/>
<sequence length="284" mass="32169">MLIWLLKRFARLPLPVIHGLGVIAGWIMYFSSDRFADWTRRNLAASGLAGQPAEFRRLLRKNIAETGKSSLETLAIWFRPQAQVLDWVRACHGWEHVEAALQNKKGIIFLTPHLGCFEITSLYYAAQHPISVLYRPPRKAWLEPLIRAGRSRGMVELAPTNLQGVRRLLRALKQGEAIGILPDQVPGRAEGEWADFFGRPAYTMTLIAKLTKATQATVLMAFGERLPWGRGYVIRIEPFDGFPDPATLNAAVEQLVREKPEQYFWSYQRHKIPADVAPPEGNPH</sequence>
<evidence type="ECO:0000256" key="6">
    <source>
        <dbReference type="ARBA" id="ARBA00023315"/>
    </source>
</evidence>
<dbReference type="InterPro" id="IPR004960">
    <property type="entry name" value="LipA_acyltrans"/>
</dbReference>
<proteinExistence type="predicted"/>
<keyword evidence="6 7" id="KW-0012">Acyltransferase</keyword>
<dbReference type="PANTHER" id="PTHR30606:SF10">
    <property type="entry name" value="PHOSPHATIDYLINOSITOL MANNOSIDE ACYLTRANSFERASE"/>
    <property type="match status" value="1"/>
</dbReference>
<accession>A0A1J5R8Z5</accession>
<dbReference type="EMBL" id="MLJW01000370">
    <property type="protein sequence ID" value="OIQ88503.1"/>
    <property type="molecule type" value="Genomic_DNA"/>
</dbReference>
<keyword evidence="3" id="KW-0997">Cell inner membrane</keyword>
<evidence type="ECO:0000313" key="7">
    <source>
        <dbReference type="EMBL" id="OIQ88503.1"/>
    </source>
</evidence>
<keyword evidence="4 7" id="KW-0808">Transferase</keyword>
<dbReference type="GO" id="GO:1901137">
    <property type="term" value="P:carbohydrate derivative biosynthetic process"/>
    <property type="evidence" value="ECO:0007669"/>
    <property type="project" value="UniProtKB-ARBA"/>
</dbReference>
<keyword evidence="5" id="KW-0472">Membrane</keyword>
<evidence type="ECO:0000256" key="5">
    <source>
        <dbReference type="ARBA" id="ARBA00023136"/>
    </source>
</evidence>
<dbReference type="GO" id="GO:0005886">
    <property type="term" value="C:plasma membrane"/>
    <property type="evidence" value="ECO:0007669"/>
    <property type="project" value="UniProtKB-SubCell"/>
</dbReference>
<evidence type="ECO:0000256" key="1">
    <source>
        <dbReference type="ARBA" id="ARBA00004533"/>
    </source>
</evidence>
<organism evidence="7">
    <name type="scientific">mine drainage metagenome</name>
    <dbReference type="NCBI Taxonomy" id="410659"/>
    <lineage>
        <taxon>unclassified sequences</taxon>
        <taxon>metagenomes</taxon>
        <taxon>ecological metagenomes</taxon>
    </lineage>
</organism>
<dbReference type="CDD" id="cd07984">
    <property type="entry name" value="LPLAT_LABLAT-like"/>
    <property type="match status" value="1"/>
</dbReference>
<dbReference type="PIRSF" id="PIRSF026649">
    <property type="entry name" value="MsbB"/>
    <property type="match status" value="1"/>
</dbReference>
<evidence type="ECO:0000256" key="3">
    <source>
        <dbReference type="ARBA" id="ARBA00022519"/>
    </source>
</evidence>
<protein>
    <submittedName>
        <fullName evidence="7">Lipid A biosynthesis lauroyl acyltransferase</fullName>
        <ecNumber evidence="7">2.3.1.-</ecNumber>
    </submittedName>
</protein>
<keyword evidence="2" id="KW-1003">Cell membrane</keyword>
<dbReference type="EC" id="2.3.1.-" evidence="7"/>
<evidence type="ECO:0000256" key="4">
    <source>
        <dbReference type="ARBA" id="ARBA00022679"/>
    </source>
</evidence>
<dbReference type="Pfam" id="PF03279">
    <property type="entry name" value="Lip_A_acyltrans"/>
    <property type="match status" value="1"/>
</dbReference>
<comment type="caution">
    <text evidence="7">The sequence shown here is derived from an EMBL/GenBank/DDBJ whole genome shotgun (WGS) entry which is preliminary data.</text>
</comment>
<dbReference type="GO" id="GO:0008610">
    <property type="term" value="P:lipid biosynthetic process"/>
    <property type="evidence" value="ECO:0007669"/>
    <property type="project" value="UniProtKB-ARBA"/>
</dbReference>
<comment type="subcellular location">
    <subcellularLocation>
        <location evidence="1">Cell inner membrane</location>
    </subcellularLocation>
</comment>
<dbReference type="NCBIfam" id="NF006487">
    <property type="entry name" value="PRK08905.1"/>
    <property type="match status" value="1"/>
</dbReference>
<name>A0A1J5R8Z5_9ZZZZ</name>
<dbReference type="PANTHER" id="PTHR30606">
    <property type="entry name" value="LIPID A BIOSYNTHESIS LAUROYL ACYLTRANSFERASE"/>
    <property type="match status" value="1"/>
</dbReference>
<dbReference type="GO" id="GO:0016746">
    <property type="term" value="F:acyltransferase activity"/>
    <property type="evidence" value="ECO:0007669"/>
    <property type="project" value="UniProtKB-KW"/>
</dbReference>